<keyword evidence="3" id="KW-1003">Cell membrane</keyword>
<evidence type="ECO:0000256" key="1">
    <source>
        <dbReference type="ARBA" id="ARBA00004167"/>
    </source>
</evidence>
<evidence type="ECO:0000256" key="14">
    <source>
        <dbReference type="SAM" id="Phobius"/>
    </source>
</evidence>
<comment type="caution">
    <text evidence="17">The sequence shown here is derived from an EMBL/GenBank/DDBJ whole genome shotgun (WGS) entry which is preliminary data.</text>
</comment>
<comment type="subcellular location">
    <subcellularLocation>
        <location evidence="2">Cell membrane</location>
    </subcellularLocation>
    <subcellularLocation>
        <location evidence="1">Membrane</location>
        <topology evidence="1">Single-pass membrane protein</topology>
    </subcellularLocation>
</comment>
<keyword evidence="5 17" id="KW-0121">Carboxypeptidase</keyword>
<dbReference type="Gene3D" id="3.40.710.10">
    <property type="entry name" value="DD-peptidase/beta-lactamase superfamily"/>
    <property type="match status" value="1"/>
</dbReference>
<evidence type="ECO:0000313" key="18">
    <source>
        <dbReference type="Proteomes" id="UP001302274"/>
    </source>
</evidence>
<evidence type="ECO:0000259" key="15">
    <source>
        <dbReference type="Pfam" id="PF00905"/>
    </source>
</evidence>
<accession>A0ABU5VV46</accession>
<dbReference type="InterPro" id="IPR017790">
    <property type="entry name" value="Penicillin-binding_protein_2"/>
</dbReference>
<dbReference type="InterPro" id="IPR050515">
    <property type="entry name" value="Beta-lactam/transpept"/>
</dbReference>
<feature type="domain" description="Penicillin-binding protein dimerisation" evidence="16">
    <location>
        <begin position="59"/>
        <end position="230"/>
    </location>
</feature>
<dbReference type="SUPFAM" id="SSF56601">
    <property type="entry name" value="beta-lactamase/transpeptidase-like"/>
    <property type="match status" value="1"/>
</dbReference>
<dbReference type="InterPro" id="IPR005311">
    <property type="entry name" value="PBP_dimer"/>
</dbReference>
<reference evidence="17 18" key="1">
    <citation type="submission" date="2023-11" db="EMBL/GenBank/DDBJ databases">
        <title>A Novel Polar Bacteriovorax (B. antarcticus) Isolated from the Biocrust in Antarctica.</title>
        <authorList>
            <person name="Mun W."/>
            <person name="Choi S.Y."/>
            <person name="Mitchell R.J."/>
        </authorList>
    </citation>
    <scope>NUCLEOTIDE SEQUENCE [LARGE SCALE GENOMIC DNA]</scope>
    <source>
        <strain evidence="17 18">PP10</strain>
    </source>
</reference>
<keyword evidence="12 14" id="KW-0472">Membrane</keyword>
<evidence type="ECO:0000256" key="12">
    <source>
        <dbReference type="ARBA" id="ARBA00023136"/>
    </source>
</evidence>
<evidence type="ECO:0000256" key="11">
    <source>
        <dbReference type="ARBA" id="ARBA00022989"/>
    </source>
</evidence>
<dbReference type="Pfam" id="PF00905">
    <property type="entry name" value="Transpeptidase"/>
    <property type="match status" value="1"/>
</dbReference>
<evidence type="ECO:0000256" key="4">
    <source>
        <dbReference type="ARBA" id="ARBA00022519"/>
    </source>
</evidence>
<gene>
    <name evidence="17" type="primary">mrdA</name>
    <name evidence="17" type="ORF">SHI21_11420</name>
</gene>
<evidence type="ECO:0000256" key="2">
    <source>
        <dbReference type="ARBA" id="ARBA00004236"/>
    </source>
</evidence>
<dbReference type="EMBL" id="JAYGJQ010000002">
    <property type="protein sequence ID" value="MEA9356821.1"/>
    <property type="molecule type" value="Genomic_DNA"/>
</dbReference>
<dbReference type="PANTHER" id="PTHR30627">
    <property type="entry name" value="PEPTIDOGLYCAN D,D-TRANSPEPTIDASE"/>
    <property type="match status" value="1"/>
</dbReference>
<dbReference type="Gene3D" id="3.90.1310.10">
    <property type="entry name" value="Penicillin-binding protein 2a (Domain 2)"/>
    <property type="match status" value="1"/>
</dbReference>
<evidence type="ECO:0000256" key="13">
    <source>
        <dbReference type="ARBA" id="ARBA00023316"/>
    </source>
</evidence>
<dbReference type="SUPFAM" id="SSF56519">
    <property type="entry name" value="Penicillin binding protein dimerisation domain"/>
    <property type="match status" value="1"/>
</dbReference>
<dbReference type="RefSeq" id="WP_323576716.1">
    <property type="nucleotide sequence ID" value="NZ_JAYGJQ010000002.1"/>
</dbReference>
<keyword evidence="11 14" id="KW-1133">Transmembrane helix</keyword>
<dbReference type="PANTHER" id="PTHR30627:SF2">
    <property type="entry name" value="PEPTIDOGLYCAN D,D-TRANSPEPTIDASE MRDA"/>
    <property type="match status" value="1"/>
</dbReference>
<organism evidence="17 18">
    <name type="scientific">Bacteriovorax antarcticus</name>
    <dbReference type="NCBI Taxonomy" id="3088717"/>
    <lineage>
        <taxon>Bacteria</taxon>
        <taxon>Pseudomonadati</taxon>
        <taxon>Bdellovibrionota</taxon>
        <taxon>Bacteriovoracia</taxon>
        <taxon>Bacteriovoracales</taxon>
        <taxon>Bacteriovoracaceae</taxon>
        <taxon>Bacteriovorax</taxon>
    </lineage>
</organism>
<keyword evidence="7 14" id="KW-0812">Transmembrane</keyword>
<keyword evidence="6" id="KW-0645">Protease</keyword>
<evidence type="ECO:0000256" key="3">
    <source>
        <dbReference type="ARBA" id="ARBA00022475"/>
    </source>
</evidence>
<dbReference type="InterPro" id="IPR001460">
    <property type="entry name" value="PCN-bd_Tpept"/>
</dbReference>
<feature type="domain" description="Penicillin-binding protein transpeptidase" evidence="15">
    <location>
        <begin position="273"/>
        <end position="610"/>
    </location>
</feature>
<keyword evidence="10" id="KW-0573">Peptidoglycan synthesis</keyword>
<dbReference type="NCBIfam" id="TIGR03423">
    <property type="entry name" value="pbp2_mrdA"/>
    <property type="match status" value="1"/>
</dbReference>
<keyword evidence="18" id="KW-1185">Reference proteome</keyword>
<feature type="transmembrane region" description="Helical" evidence="14">
    <location>
        <begin position="17"/>
        <end position="35"/>
    </location>
</feature>
<proteinExistence type="predicted"/>
<keyword evidence="13" id="KW-0961">Cell wall biogenesis/degradation</keyword>
<dbReference type="Pfam" id="PF03717">
    <property type="entry name" value="PBP_dimer"/>
    <property type="match status" value="1"/>
</dbReference>
<keyword evidence="9" id="KW-0133">Cell shape</keyword>
<evidence type="ECO:0000256" key="10">
    <source>
        <dbReference type="ARBA" id="ARBA00022984"/>
    </source>
</evidence>
<sequence length="691" mass="77568">MFGEDDLVKSHQERADVIFNIIVIAFAILLARLWYLQIYRGKQFFNYSLENRLRKDVVRAPRGMIFSRNNVLLTHNVPRFDAIVTPQYLESSDETVEYLAEILGTTPDSIKKTLKKFQGQATYIPVVIKKNISRKEVAIIETESSRLPGVSVETFISREYTDRDTGAHLLGYISEISQEKLPRLRERDKYDYKQGDFIGQAGIEQQFDLDIRGQDGYQFMEVDARGRARRHVTSDDLYTGIENKIAEPGKNIRLTIDRDVQLAAYHALDGKDGAAVALDIETGEVLAMVSRPAYDPGNFSTGLTSNYWGSLVMDEKRPLRDRTIQEHYSPGSTFKTLTHIAALEEGLINENTKIVCNGGYRMGGRVFHCWKKEGHGVVDVIKALQSSCDVFYYMIGNRIDIDVIYKYATMFGMGQRSGIILPRETSGLIPNQEWKKKRTGVEWQRGETLSCVIGQSFVNVTPLQLAMFYSTLANEGKLFRPHVVKEVFSNTGQVLKRYEPELINEFKISKKTIDLVKHALFDTANVQGGTAFAQKGVGLQMSAKTGTAQVIGFSADKIFNKCENQEYRFRHHGLFTAYAPSINPKIAVAVVIEHGCHGGSAAGPVAKAMIAAYLNKYYPKYQEKLVAQDKMTYQEALDDTRANPVPIIMETNPKDFFDEQGVLVKNFFLDKSGKNAAIVPVPAASAASEGE</sequence>
<dbReference type="Proteomes" id="UP001302274">
    <property type="component" value="Unassembled WGS sequence"/>
</dbReference>
<keyword evidence="8 17" id="KW-0378">Hydrolase</keyword>
<evidence type="ECO:0000256" key="6">
    <source>
        <dbReference type="ARBA" id="ARBA00022670"/>
    </source>
</evidence>
<evidence type="ECO:0000256" key="8">
    <source>
        <dbReference type="ARBA" id="ARBA00022801"/>
    </source>
</evidence>
<dbReference type="InterPro" id="IPR012338">
    <property type="entry name" value="Beta-lactam/transpept-like"/>
</dbReference>
<evidence type="ECO:0000256" key="9">
    <source>
        <dbReference type="ARBA" id="ARBA00022960"/>
    </source>
</evidence>
<name>A0ABU5VV46_9BACT</name>
<dbReference type="EC" id="3.4.16.4" evidence="17"/>
<evidence type="ECO:0000256" key="7">
    <source>
        <dbReference type="ARBA" id="ARBA00022692"/>
    </source>
</evidence>
<dbReference type="InterPro" id="IPR036138">
    <property type="entry name" value="PBP_dimer_sf"/>
</dbReference>
<evidence type="ECO:0000256" key="5">
    <source>
        <dbReference type="ARBA" id="ARBA00022645"/>
    </source>
</evidence>
<protein>
    <submittedName>
        <fullName evidence="17">Penicillin-binding protein 2</fullName>
        <ecNumber evidence="17">3.4.16.4</ecNumber>
    </submittedName>
</protein>
<dbReference type="GO" id="GO:0009002">
    <property type="term" value="F:serine-type D-Ala-D-Ala carboxypeptidase activity"/>
    <property type="evidence" value="ECO:0007669"/>
    <property type="project" value="UniProtKB-EC"/>
</dbReference>
<evidence type="ECO:0000313" key="17">
    <source>
        <dbReference type="EMBL" id="MEA9356821.1"/>
    </source>
</evidence>
<evidence type="ECO:0000259" key="16">
    <source>
        <dbReference type="Pfam" id="PF03717"/>
    </source>
</evidence>
<keyword evidence="4" id="KW-0997">Cell inner membrane</keyword>